<proteinExistence type="predicted"/>
<evidence type="ECO:0000313" key="4">
    <source>
        <dbReference type="Proteomes" id="UP000024635"/>
    </source>
</evidence>
<sequence length="123" mass="14078">MLPPSCRHGILLKDWHITKFEVALAIVAIIDLVVIIRLFKKYWREKNGYLKQSRKGEQQIAELKALQEKGMQIAVPIRCMRKSKNEQLLMEVADSDVHSVKNNTSITTQPMAEETTTTVKESV</sequence>
<feature type="region of interest" description="Disordered" evidence="1">
    <location>
        <begin position="103"/>
        <end position="123"/>
    </location>
</feature>
<dbReference type="EMBL" id="JARK01001450">
    <property type="protein sequence ID" value="EYC00589.1"/>
    <property type="molecule type" value="Genomic_DNA"/>
</dbReference>
<keyword evidence="2" id="KW-0472">Membrane</keyword>
<feature type="compositionally biased region" description="Low complexity" evidence="1">
    <location>
        <begin position="113"/>
        <end position="123"/>
    </location>
</feature>
<accession>A0A016TCC6</accession>
<evidence type="ECO:0000256" key="1">
    <source>
        <dbReference type="SAM" id="MobiDB-lite"/>
    </source>
</evidence>
<keyword evidence="4" id="KW-1185">Reference proteome</keyword>
<dbReference type="Proteomes" id="UP000024635">
    <property type="component" value="Unassembled WGS sequence"/>
</dbReference>
<keyword evidence="2" id="KW-1133">Transmembrane helix</keyword>
<dbReference type="AlphaFoldDB" id="A0A016TCC6"/>
<keyword evidence="2" id="KW-0812">Transmembrane</keyword>
<gene>
    <name evidence="3" type="primary">Acey_s0114.g428</name>
    <name evidence="3" type="ORF">Y032_0114g428</name>
</gene>
<organism evidence="3 4">
    <name type="scientific">Ancylostoma ceylanicum</name>
    <dbReference type="NCBI Taxonomy" id="53326"/>
    <lineage>
        <taxon>Eukaryota</taxon>
        <taxon>Metazoa</taxon>
        <taxon>Ecdysozoa</taxon>
        <taxon>Nematoda</taxon>
        <taxon>Chromadorea</taxon>
        <taxon>Rhabditida</taxon>
        <taxon>Rhabditina</taxon>
        <taxon>Rhabditomorpha</taxon>
        <taxon>Strongyloidea</taxon>
        <taxon>Ancylostomatidae</taxon>
        <taxon>Ancylostomatinae</taxon>
        <taxon>Ancylostoma</taxon>
    </lineage>
</organism>
<feature type="transmembrane region" description="Helical" evidence="2">
    <location>
        <begin position="20"/>
        <end position="39"/>
    </location>
</feature>
<protein>
    <submittedName>
        <fullName evidence="3">Uncharacterized protein</fullName>
    </submittedName>
</protein>
<dbReference type="OrthoDB" id="10351321at2759"/>
<name>A0A016TCC6_9BILA</name>
<comment type="caution">
    <text evidence="3">The sequence shown here is derived from an EMBL/GenBank/DDBJ whole genome shotgun (WGS) entry which is preliminary data.</text>
</comment>
<reference evidence="4" key="1">
    <citation type="journal article" date="2015" name="Nat. Genet.">
        <title>The genome and transcriptome of the zoonotic hookworm Ancylostoma ceylanicum identify infection-specific gene families.</title>
        <authorList>
            <person name="Schwarz E.M."/>
            <person name="Hu Y."/>
            <person name="Antoshechkin I."/>
            <person name="Miller M.M."/>
            <person name="Sternberg P.W."/>
            <person name="Aroian R.V."/>
        </authorList>
    </citation>
    <scope>NUCLEOTIDE SEQUENCE</scope>
    <source>
        <strain evidence="4">HY135</strain>
    </source>
</reference>
<evidence type="ECO:0000256" key="2">
    <source>
        <dbReference type="SAM" id="Phobius"/>
    </source>
</evidence>
<evidence type="ECO:0000313" key="3">
    <source>
        <dbReference type="EMBL" id="EYC00589.1"/>
    </source>
</evidence>